<gene>
    <name evidence="2" type="ORF">OVS_03315</name>
    <name evidence="3" type="ORF">OVS_03350</name>
</gene>
<feature type="compositionally biased region" description="Low complexity" evidence="1">
    <location>
        <begin position="31"/>
        <end position="53"/>
    </location>
</feature>
<evidence type="ECO:0000313" key="2">
    <source>
        <dbReference type="EMBL" id="AHC40415.1"/>
    </source>
</evidence>
<evidence type="ECO:0000313" key="4">
    <source>
        <dbReference type="Proteomes" id="UP000018745"/>
    </source>
</evidence>
<feature type="region of interest" description="Disordered" evidence="1">
    <location>
        <begin position="23"/>
        <end position="54"/>
    </location>
</feature>
<organism evidence="2 4">
    <name type="scientific">Mycoplasma ovis str. Michigan</name>
    <dbReference type="NCBI Taxonomy" id="1415773"/>
    <lineage>
        <taxon>Bacteria</taxon>
        <taxon>Bacillati</taxon>
        <taxon>Mycoplasmatota</taxon>
        <taxon>Mollicutes</taxon>
        <taxon>Mycoplasmataceae</taxon>
        <taxon>Mycoplasma</taxon>
    </lineage>
</organism>
<dbReference type="EMBL" id="CP006935">
    <property type="protein sequence ID" value="AHC40415.1"/>
    <property type="molecule type" value="Genomic_DNA"/>
</dbReference>
<dbReference type="Proteomes" id="UP000018745">
    <property type="component" value="Chromosome"/>
</dbReference>
<evidence type="ECO:0000256" key="1">
    <source>
        <dbReference type="SAM" id="MobiDB-lite"/>
    </source>
</evidence>
<evidence type="ECO:0000313" key="3">
    <source>
        <dbReference type="EMBL" id="AHC40422.1"/>
    </source>
</evidence>
<name>A0ABM5P268_9MOLU</name>
<reference evidence="2 4" key="1">
    <citation type="journal article" date="2014" name="Genome Announc.">
        <title>Complete Genome Sequence of Mycoplasma ovis Strain Michigan, a Hemoplasma of Sheep with Two Distinct 16S rRNA Genes.</title>
        <authorList>
            <person name="Deshuillers P.L."/>
            <person name="Santos A.P."/>
            <person name="do Nascimento N.C."/>
            <person name="Hampel J.A."/>
            <person name="Bergin I.L."/>
            <person name="Dyson M.C."/>
            <person name="Messick J.B."/>
        </authorList>
    </citation>
    <scope>NUCLEOTIDE SEQUENCE [LARGE SCALE GENOMIC DNA]</scope>
    <source>
        <strain evidence="2 4">Michigan</strain>
    </source>
</reference>
<sequence length="193" mass="21390">MTVASQLTFGFCAFGSIFPTPRTKPRETKKPSSTQVVKVVTTESTTTPSKPEVATPKAEVEEVKYEGCDTLILSKNIPKVLFTCGSEVGDKLVPSFFYYDSSLQKTNEDAKYSARHILGITYTSSTSVTMTFRDAPKSSPLKYFPPWFNNWKGRGEVKPEDDCLLEPTGSTYKLKCGDKSGKKVTVQRGINMK</sequence>
<proteinExistence type="predicted"/>
<dbReference type="EMBL" id="CP006935">
    <property type="protein sequence ID" value="AHC40422.1"/>
    <property type="molecule type" value="Genomic_DNA"/>
</dbReference>
<protein>
    <submittedName>
        <fullName evidence="2">Uncharacterized protein</fullName>
    </submittedName>
</protein>
<keyword evidence="4" id="KW-1185">Reference proteome</keyword>
<dbReference type="RefSeq" id="WP_024071429.1">
    <property type="nucleotide sequence ID" value="NC_023062.1"/>
</dbReference>
<accession>A0ABM5P268</accession>